<evidence type="ECO:0000256" key="6">
    <source>
        <dbReference type="ARBA" id="ARBA00023274"/>
    </source>
</evidence>
<evidence type="ECO:0000313" key="9">
    <source>
        <dbReference type="EMBL" id="EQD76043.1"/>
    </source>
</evidence>
<sequence length="91" mass="10314">MANTRQAKKRVRQAERHRVRNQAARSTIRTAIREVREALTGGSLEGARGAYQKVTSLVDRAVGKRLIHRNQAARIKSRLNRHLKKLATHPA</sequence>
<feature type="compositionally biased region" description="Basic residues" evidence="7">
    <location>
        <begin position="1"/>
        <end position="20"/>
    </location>
</feature>
<comment type="similarity">
    <text evidence="2">Belongs to the bacterial ribosomal protein bS20 family.</text>
</comment>
<protein>
    <submittedName>
        <fullName evidence="9">Ribosomal protein S20</fullName>
    </submittedName>
</protein>
<dbReference type="GO" id="GO:0015935">
    <property type="term" value="C:small ribosomal subunit"/>
    <property type="evidence" value="ECO:0007669"/>
    <property type="project" value="TreeGrafter"/>
</dbReference>
<dbReference type="SUPFAM" id="SSF46992">
    <property type="entry name" value="Ribosomal protein S20"/>
    <property type="match status" value="1"/>
</dbReference>
<evidence type="ECO:0000313" key="8">
    <source>
        <dbReference type="EMBL" id="EQD31854.1"/>
    </source>
</evidence>
<evidence type="ECO:0000256" key="7">
    <source>
        <dbReference type="SAM" id="MobiDB-lite"/>
    </source>
</evidence>
<accession>T1C5B1</accession>
<reference evidence="9" key="2">
    <citation type="journal article" date="2014" name="ISME J.">
        <title>Microbial stratification in low pH oxic and suboxic macroscopic growths along an acid mine drainage.</title>
        <authorList>
            <person name="Mendez-Garcia C."/>
            <person name="Mesa V."/>
            <person name="Sprenger R.R."/>
            <person name="Richter M."/>
            <person name="Diez M.S."/>
            <person name="Solano J."/>
            <person name="Bargiela R."/>
            <person name="Golyshina O.V."/>
            <person name="Manteca A."/>
            <person name="Ramos J.L."/>
            <person name="Gallego J.R."/>
            <person name="Llorente I."/>
            <person name="Martins Dos Santos V.A."/>
            <person name="Jensen O.N."/>
            <person name="Pelaez A.I."/>
            <person name="Sanchez J."/>
            <person name="Ferrer M."/>
        </authorList>
    </citation>
    <scope>NUCLEOTIDE SEQUENCE</scope>
</reference>
<keyword evidence="3" id="KW-0699">rRNA-binding</keyword>
<keyword evidence="5 9" id="KW-0689">Ribosomal protein</keyword>
<name>T1C5B1_9ZZZZ</name>
<evidence type="ECO:0000256" key="1">
    <source>
        <dbReference type="ARBA" id="ARBA00003134"/>
    </source>
</evidence>
<feature type="region of interest" description="Disordered" evidence="7">
    <location>
        <begin position="1"/>
        <end position="25"/>
    </location>
</feature>
<evidence type="ECO:0000256" key="5">
    <source>
        <dbReference type="ARBA" id="ARBA00022980"/>
    </source>
</evidence>
<organism evidence="9">
    <name type="scientific">mine drainage metagenome</name>
    <dbReference type="NCBI Taxonomy" id="410659"/>
    <lineage>
        <taxon>unclassified sequences</taxon>
        <taxon>metagenomes</taxon>
        <taxon>ecological metagenomes</taxon>
    </lineage>
</organism>
<dbReference type="EMBL" id="AUZY01001159">
    <property type="protein sequence ID" value="EQD76043.1"/>
    <property type="molecule type" value="Genomic_DNA"/>
</dbReference>
<keyword evidence="6" id="KW-0687">Ribonucleoprotein</keyword>
<dbReference type="GO" id="GO:0070181">
    <property type="term" value="F:small ribosomal subunit rRNA binding"/>
    <property type="evidence" value="ECO:0007669"/>
    <property type="project" value="TreeGrafter"/>
</dbReference>
<reference evidence="9" key="1">
    <citation type="submission" date="2013-08" db="EMBL/GenBank/DDBJ databases">
        <authorList>
            <person name="Mendez C."/>
            <person name="Richter M."/>
            <person name="Ferrer M."/>
            <person name="Sanchez J."/>
        </authorList>
    </citation>
    <scope>NUCLEOTIDE SEQUENCE</scope>
</reference>
<comment type="function">
    <text evidence="1">Binds directly to 16S ribosomal RNA.</text>
</comment>
<dbReference type="HAMAP" id="MF_00500">
    <property type="entry name" value="Ribosomal_bS20"/>
    <property type="match status" value="1"/>
</dbReference>
<keyword evidence="4" id="KW-0694">RNA-binding</keyword>
<dbReference type="PANTHER" id="PTHR33398:SF1">
    <property type="entry name" value="SMALL RIBOSOMAL SUBUNIT PROTEIN BS20C"/>
    <property type="match status" value="1"/>
</dbReference>
<dbReference type="FunFam" id="1.20.58.110:FF:000001">
    <property type="entry name" value="30S ribosomal protein S20"/>
    <property type="match status" value="1"/>
</dbReference>
<dbReference type="GO" id="GO:0006412">
    <property type="term" value="P:translation"/>
    <property type="evidence" value="ECO:0007669"/>
    <property type="project" value="InterPro"/>
</dbReference>
<dbReference type="EMBL" id="AUZX01014566">
    <property type="protein sequence ID" value="EQD31854.1"/>
    <property type="molecule type" value="Genomic_DNA"/>
</dbReference>
<proteinExistence type="inferred from homology"/>
<dbReference type="AlphaFoldDB" id="T1C5B1"/>
<gene>
    <name evidence="8" type="ORF">B1A_19727</name>
    <name evidence="9" type="ORF">B1B_01950</name>
</gene>
<dbReference type="InterPro" id="IPR002583">
    <property type="entry name" value="Ribosomal_bS20"/>
</dbReference>
<comment type="caution">
    <text evidence="9">The sequence shown here is derived from an EMBL/GenBank/DDBJ whole genome shotgun (WGS) entry which is preliminary data.</text>
</comment>
<dbReference type="InterPro" id="IPR036510">
    <property type="entry name" value="Ribosomal_bS20_sf"/>
</dbReference>
<dbReference type="PANTHER" id="PTHR33398">
    <property type="entry name" value="30S RIBOSOMAL PROTEIN S20"/>
    <property type="match status" value="1"/>
</dbReference>
<evidence type="ECO:0000256" key="3">
    <source>
        <dbReference type="ARBA" id="ARBA00022730"/>
    </source>
</evidence>
<evidence type="ECO:0000256" key="4">
    <source>
        <dbReference type="ARBA" id="ARBA00022884"/>
    </source>
</evidence>
<dbReference type="Pfam" id="PF01649">
    <property type="entry name" value="Ribosomal_S20p"/>
    <property type="match status" value="1"/>
</dbReference>
<dbReference type="NCBIfam" id="TIGR00029">
    <property type="entry name" value="S20"/>
    <property type="match status" value="1"/>
</dbReference>
<dbReference type="Gene3D" id="1.20.58.110">
    <property type="entry name" value="Ribosomal protein S20"/>
    <property type="match status" value="1"/>
</dbReference>
<dbReference type="GO" id="GO:0003735">
    <property type="term" value="F:structural constituent of ribosome"/>
    <property type="evidence" value="ECO:0007669"/>
    <property type="project" value="InterPro"/>
</dbReference>
<dbReference type="GO" id="GO:0005829">
    <property type="term" value="C:cytosol"/>
    <property type="evidence" value="ECO:0007669"/>
    <property type="project" value="TreeGrafter"/>
</dbReference>
<evidence type="ECO:0000256" key="2">
    <source>
        <dbReference type="ARBA" id="ARBA00007634"/>
    </source>
</evidence>